<dbReference type="InterPro" id="IPR000639">
    <property type="entry name" value="Epox_hydrolase-like"/>
</dbReference>
<keyword evidence="2" id="KW-0378">Hydrolase</keyword>
<protein>
    <submittedName>
        <fullName evidence="2">Putative hydrolase</fullName>
    </submittedName>
</protein>
<dbReference type="RefSeq" id="WP_015443003.1">
    <property type="nucleotide sequence ID" value="NC_020520.1"/>
</dbReference>
<proteinExistence type="predicted"/>
<dbReference type="GO" id="GO:0016020">
    <property type="term" value="C:membrane"/>
    <property type="evidence" value="ECO:0007669"/>
    <property type="project" value="TreeGrafter"/>
</dbReference>
<dbReference type="SUPFAM" id="SSF53474">
    <property type="entry name" value="alpha/beta-Hydrolases"/>
    <property type="match status" value="1"/>
</dbReference>
<dbReference type="Pfam" id="PF00561">
    <property type="entry name" value="Abhydrolase_1"/>
    <property type="match status" value="1"/>
</dbReference>
<evidence type="ECO:0000259" key="1">
    <source>
        <dbReference type="Pfam" id="PF00561"/>
    </source>
</evidence>
<evidence type="ECO:0000313" key="3">
    <source>
        <dbReference type="Proteomes" id="UP000011863"/>
    </source>
</evidence>
<dbReference type="OrthoDB" id="3371334at2"/>
<accession>A0A6C7EIF6</accession>
<dbReference type="AlphaFoldDB" id="A0A6C7EIF6"/>
<evidence type="ECO:0000313" key="2">
    <source>
        <dbReference type="EMBL" id="BAN03756.1"/>
    </source>
</evidence>
<dbReference type="PANTHER" id="PTHR43798:SF33">
    <property type="entry name" value="HYDROLASE, PUTATIVE (AFU_ORTHOLOGUE AFUA_2G14860)-RELATED"/>
    <property type="match status" value="1"/>
</dbReference>
<dbReference type="GO" id="GO:0047372">
    <property type="term" value="F:monoacylglycerol lipase activity"/>
    <property type="evidence" value="ECO:0007669"/>
    <property type="project" value="TreeGrafter"/>
</dbReference>
<dbReference type="PRINTS" id="PR00412">
    <property type="entry name" value="EPOXHYDRLASE"/>
</dbReference>
<dbReference type="PRINTS" id="PR00111">
    <property type="entry name" value="ABHYDROLASE"/>
</dbReference>
<dbReference type="InterPro" id="IPR029058">
    <property type="entry name" value="AB_hydrolase_fold"/>
</dbReference>
<dbReference type="InterPro" id="IPR050266">
    <property type="entry name" value="AB_hydrolase_sf"/>
</dbReference>
<dbReference type="GO" id="GO:0046464">
    <property type="term" value="P:acylglycerol catabolic process"/>
    <property type="evidence" value="ECO:0007669"/>
    <property type="project" value="TreeGrafter"/>
</dbReference>
<keyword evidence="3" id="KW-1185">Reference proteome</keyword>
<dbReference type="InterPro" id="IPR000073">
    <property type="entry name" value="AB_hydrolase_1"/>
</dbReference>
<gene>
    <name evidence="2" type="ORF">YM304_34420</name>
</gene>
<name>A0A6C7EIF6_ILUCY</name>
<organism evidence="2 3">
    <name type="scientific">Ilumatobacter coccineus (strain NBRC 103263 / KCTC 29153 / YM16-304)</name>
    <dbReference type="NCBI Taxonomy" id="1313172"/>
    <lineage>
        <taxon>Bacteria</taxon>
        <taxon>Bacillati</taxon>
        <taxon>Actinomycetota</taxon>
        <taxon>Acidimicrobiia</taxon>
        <taxon>Acidimicrobiales</taxon>
        <taxon>Ilumatobacteraceae</taxon>
        <taxon>Ilumatobacter</taxon>
    </lineage>
</organism>
<dbReference type="Proteomes" id="UP000011863">
    <property type="component" value="Chromosome"/>
</dbReference>
<feature type="domain" description="AB hydrolase-1" evidence="1">
    <location>
        <begin position="29"/>
        <end position="269"/>
    </location>
</feature>
<dbReference type="KEGG" id="aym:YM304_34420"/>
<reference evidence="2 3" key="1">
    <citation type="journal article" date="2013" name="Int. J. Syst. Evol. Microbiol.">
        <title>Ilumatobacter nonamiense sp. nov. and Ilumatobacter coccineum sp. nov., isolated from seashore sand.</title>
        <authorList>
            <person name="Matsumoto A."/>
            <person name="Kasai H."/>
            <person name="Matsuo Y."/>
            <person name="Shizuri Y."/>
            <person name="Ichikawa N."/>
            <person name="Fujita N."/>
            <person name="Omura S."/>
            <person name="Takahashi Y."/>
        </authorList>
    </citation>
    <scope>NUCLEOTIDE SEQUENCE [LARGE SCALE GENOMIC DNA]</scope>
    <source>
        <strain evidence="3">NBRC 103263 / KCTC 29153 / YM16-304</strain>
    </source>
</reference>
<dbReference type="PANTHER" id="PTHR43798">
    <property type="entry name" value="MONOACYLGLYCEROL LIPASE"/>
    <property type="match status" value="1"/>
</dbReference>
<sequence>MAKRPALQHVTIHGHAVGYRRAGSRNAETVLLIHGLAGSSKTWDAVMPGLSEHYDVVAPDLLGHGESAKPRGDYSLGSFASGLRDFLAMMEIDSVTIVGHSFGGGVAMQLAYQHPHLVDRLVLVGSGGLGREVSPLLRMLSLPGAEYLMPLVMPRPVVDGATVVGRFLGRHNLRSARLGEFWRGYASLAGAENRHAFVKTMRGVIEPGGQTVNANDRLYLAARVPVMIVWGDRDGVIPVAHGVAAHEAIVTSRLEILEGVGHFPHVEAPDAFVAALVDFLTTTEPGPDDATLREIMVAHADDR</sequence>
<dbReference type="EMBL" id="AP012057">
    <property type="protein sequence ID" value="BAN03756.1"/>
    <property type="molecule type" value="Genomic_DNA"/>
</dbReference>
<dbReference type="Gene3D" id="3.40.50.1820">
    <property type="entry name" value="alpha/beta hydrolase"/>
    <property type="match status" value="1"/>
</dbReference>